<dbReference type="FunFam" id="1.10.510.10:FF:000358">
    <property type="entry name" value="Putative leucine-rich repeat receptor-like serine/threonine-protein kinase"/>
    <property type="match status" value="1"/>
</dbReference>
<evidence type="ECO:0000256" key="24">
    <source>
        <dbReference type="SAM" id="SignalP"/>
    </source>
</evidence>
<dbReference type="InterPro" id="IPR025875">
    <property type="entry name" value="Leu-rich_rpt_4"/>
</dbReference>
<evidence type="ECO:0000256" key="23">
    <source>
        <dbReference type="SAM" id="Phobius"/>
    </source>
</evidence>
<dbReference type="SMART" id="SM00369">
    <property type="entry name" value="LRR_TYP"/>
    <property type="match status" value="6"/>
</dbReference>
<feature type="transmembrane region" description="Helical" evidence="23">
    <location>
        <begin position="658"/>
        <end position="680"/>
    </location>
</feature>
<dbReference type="Gramene" id="XM_028331578.1">
    <property type="protein sequence ID" value="XP_028187379.1"/>
    <property type="gene ID" value="LOC114373997"/>
</dbReference>
<dbReference type="InterPro" id="IPR017441">
    <property type="entry name" value="Protein_kinase_ATP_BS"/>
</dbReference>
<evidence type="ECO:0000313" key="26">
    <source>
        <dbReference type="EMBL" id="RZB83056.1"/>
    </source>
</evidence>
<keyword evidence="6" id="KW-0723">Serine/threonine-protein kinase</keyword>
<evidence type="ECO:0000256" key="18">
    <source>
        <dbReference type="ARBA" id="ARBA00023170"/>
    </source>
</evidence>
<dbReference type="Gene3D" id="3.80.10.10">
    <property type="entry name" value="Ribonuclease Inhibitor"/>
    <property type="match status" value="2"/>
</dbReference>
<keyword evidence="9" id="KW-0808">Transferase</keyword>
<keyword evidence="19" id="KW-0325">Glycoprotein</keyword>
<dbReference type="Gene3D" id="3.30.200.20">
    <property type="entry name" value="Phosphorylase Kinase, domain 1"/>
    <property type="match status" value="1"/>
</dbReference>
<evidence type="ECO:0000313" key="27">
    <source>
        <dbReference type="Proteomes" id="UP000289340"/>
    </source>
</evidence>
<feature type="signal peptide" evidence="24">
    <location>
        <begin position="1"/>
        <end position="25"/>
    </location>
</feature>
<dbReference type="Gene3D" id="1.10.510.10">
    <property type="entry name" value="Transferase(Phosphotransferase) domain 1"/>
    <property type="match status" value="1"/>
</dbReference>
<evidence type="ECO:0000256" key="3">
    <source>
        <dbReference type="ARBA" id="ARBA00008684"/>
    </source>
</evidence>
<evidence type="ECO:0000256" key="15">
    <source>
        <dbReference type="ARBA" id="ARBA00022840"/>
    </source>
</evidence>
<dbReference type="InterPro" id="IPR000719">
    <property type="entry name" value="Prot_kinase_dom"/>
</dbReference>
<evidence type="ECO:0000256" key="4">
    <source>
        <dbReference type="ARBA" id="ARBA00012513"/>
    </source>
</evidence>
<dbReference type="AlphaFoldDB" id="A0A445IAJ0"/>
<evidence type="ECO:0000256" key="14">
    <source>
        <dbReference type="ARBA" id="ARBA00022777"/>
    </source>
</evidence>
<evidence type="ECO:0000256" key="2">
    <source>
        <dbReference type="ARBA" id="ARBA00004479"/>
    </source>
</evidence>
<comment type="catalytic activity">
    <reaction evidence="20">
        <text>L-threonyl-[protein] + ATP = O-phospho-L-threonyl-[protein] + ADP + H(+)</text>
        <dbReference type="Rhea" id="RHEA:46608"/>
        <dbReference type="Rhea" id="RHEA-COMP:11060"/>
        <dbReference type="Rhea" id="RHEA-COMP:11605"/>
        <dbReference type="ChEBI" id="CHEBI:15378"/>
        <dbReference type="ChEBI" id="CHEBI:30013"/>
        <dbReference type="ChEBI" id="CHEBI:30616"/>
        <dbReference type="ChEBI" id="CHEBI:61977"/>
        <dbReference type="ChEBI" id="CHEBI:456216"/>
        <dbReference type="EC" id="2.7.11.1"/>
    </reaction>
</comment>
<feature type="chain" id="PRO_5018970367" description="non-specific serine/threonine protein kinase" evidence="24">
    <location>
        <begin position="26"/>
        <end position="1027"/>
    </location>
</feature>
<keyword evidence="15 22" id="KW-0067">ATP-binding</keyword>
<keyword evidence="10 23" id="KW-0812">Transmembrane</keyword>
<evidence type="ECO:0000256" key="20">
    <source>
        <dbReference type="ARBA" id="ARBA00047899"/>
    </source>
</evidence>
<name>A0A445IAJ0_GLYSO</name>
<dbReference type="InterPro" id="IPR003591">
    <property type="entry name" value="Leu-rich_rpt_typical-subtyp"/>
</dbReference>
<dbReference type="InterPro" id="IPR032675">
    <property type="entry name" value="LRR_dom_sf"/>
</dbReference>
<dbReference type="EMBL" id="QZWG01000011">
    <property type="protein sequence ID" value="RZB83056.1"/>
    <property type="molecule type" value="Genomic_DNA"/>
</dbReference>
<dbReference type="CDD" id="cd14066">
    <property type="entry name" value="STKc_IRAK"/>
    <property type="match status" value="1"/>
</dbReference>
<keyword evidence="18 26" id="KW-0675">Receptor</keyword>
<evidence type="ECO:0000256" key="9">
    <source>
        <dbReference type="ARBA" id="ARBA00022679"/>
    </source>
</evidence>
<keyword evidence="5" id="KW-1003">Cell membrane</keyword>
<dbReference type="Proteomes" id="UP000289340">
    <property type="component" value="Chromosome 11"/>
</dbReference>
<evidence type="ECO:0000256" key="6">
    <source>
        <dbReference type="ARBA" id="ARBA00022527"/>
    </source>
</evidence>
<dbReference type="SMART" id="SM00220">
    <property type="entry name" value="S_TKc"/>
    <property type="match status" value="1"/>
</dbReference>
<evidence type="ECO:0000256" key="1">
    <source>
        <dbReference type="ARBA" id="ARBA00004162"/>
    </source>
</evidence>
<dbReference type="InterPro" id="IPR051809">
    <property type="entry name" value="Plant_receptor-like_S/T_kinase"/>
</dbReference>
<evidence type="ECO:0000256" key="21">
    <source>
        <dbReference type="ARBA" id="ARBA00048679"/>
    </source>
</evidence>
<keyword evidence="14 26" id="KW-0418">Kinase</keyword>
<evidence type="ECO:0000256" key="19">
    <source>
        <dbReference type="ARBA" id="ARBA00023180"/>
    </source>
</evidence>
<protein>
    <recommendedName>
        <fullName evidence="4">non-specific serine/threonine protein kinase</fullName>
        <ecNumber evidence="4">2.7.11.1</ecNumber>
    </recommendedName>
</protein>
<keyword evidence="16 23" id="KW-1133">Transmembrane helix</keyword>
<reference evidence="26 27" key="1">
    <citation type="submission" date="2018-09" db="EMBL/GenBank/DDBJ databases">
        <title>A high-quality reference genome of wild soybean provides a powerful tool to mine soybean genomes.</title>
        <authorList>
            <person name="Xie M."/>
            <person name="Chung C.Y.L."/>
            <person name="Li M.-W."/>
            <person name="Wong F.-L."/>
            <person name="Chan T.-F."/>
            <person name="Lam H.-M."/>
        </authorList>
    </citation>
    <scope>NUCLEOTIDE SEQUENCE [LARGE SCALE GENOMIC DNA]</scope>
    <source>
        <strain evidence="27">cv. W05</strain>
        <tissue evidence="26">Hypocotyl of etiolated seedlings</tissue>
    </source>
</reference>
<keyword evidence="7" id="KW-0597">Phosphoprotein</keyword>
<evidence type="ECO:0000256" key="8">
    <source>
        <dbReference type="ARBA" id="ARBA00022614"/>
    </source>
</evidence>
<comment type="subcellular location">
    <subcellularLocation>
        <location evidence="1">Cell membrane</location>
        <topology evidence="1">Single-pass membrane protein</topology>
    </subcellularLocation>
    <subcellularLocation>
        <location evidence="2">Membrane</location>
        <topology evidence="2">Single-pass type I membrane protein</topology>
    </subcellularLocation>
</comment>
<proteinExistence type="inferred from homology"/>
<evidence type="ECO:0000256" key="13">
    <source>
        <dbReference type="ARBA" id="ARBA00022741"/>
    </source>
</evidence>
<keyword evidence="13 22" id="KW-0547">Nucleotide-binding</keyword>
<dbReference type="Pfam" id="PF00069">
    <property type="entry name" value="Pkinase"/>
    <property type="match status" value="1"/>
</dbReference>
<feature type="domain" description="Protein kinase" evidence="25">
    <location>
        <begin position="713"/>
        <end position="979"/>
    </location>
</feature>
<dbReference type="GO" id="GO:0004674">
    <property type="term" value="F:protein serine/threonine kinase activity"/>
    <property type="evidence" value="ECO:0007669"/>
    <property type="project" value="UniProtKB-KW"/>
</dbReference>
<dbReference type="FunFam" id="3.80.10.10:FF:000288">
    <property type="entry name" value="LRR receptor-like serine/threonine-protein kinase EFR"/>
    <property type="match status" value="1"/>
</dbReference>
<accession>A0A445IAJ0</accession>
<dbReference type="FunFam" id="3.30.200.20:FF:000432">
    <property type="entry name" value="LRR receptor-like serine/threonine-protein kinase EFR"/>
    <property type="match status" value="1"/>
</dbReference>
<dbReference type="InterPro" id="IPR011009">
    <property type="entry name" value="Kinase-like_dom_sf"/>
</dbReference>
<dbReference type="PROSITE" id="PS50011">
    <property type="entry name" value="PROTEIN_KINASE_DOM"/>
    <property type="match status" value="1"/>
</dbReference>
<comment type="similarity">
    <text evidence="3">Belongs to the protein kinase superfamily. Ser/Thr protein kinase family.</text>
</comment>
<dbReference type="InterPro" id="IPR008271">
    <property type="entry name" value="Ser/Thr_kinase_AS"/>
</dbReference>
<keyword evidence="17 23" id="KW-0472">Membrane</keyword>
<dbReference type="Pfam" id="PF13855">
    <property type="entry name" value="LRR_8"/>
    <property type="match status" value="1"/>
</dbReference>
<dbReference type="SUPFAM" id="SSF52058">
    <property type="entry name" value="L domain-like"/>
    <property type="match status" value="2"/>
</dbReference>
<comment type="caution">
    <text evidence="26">The sequence shown here is derived from an EMBL/GenBank/DDBJ whole genome shotgun (WGS) entry which is preliminary data.</text>
</comment>
<dbReference type="InterPro" id="IPR013210">
    <property type="entry name" value="LRR_N_plant-typ"/>
</dbReference>
<evidence type="ECO:0000256" key="10">
    <source>
        <dbReference type="ARBA" id="ARBA00022692"/>
    </source>
</evidence>
<evidence type="ECO:0000256" key="16">
    <source>
        <dbReference type="ARBA" id="ARBA00022989"/>
    </source>
</evidence>
<keyword evidence="12" id="KW-0677">Repeat</keyword>
<evidence type="ECO:0000256" key="12">
    <source>
        <dbReference type="ARBA" id="ARBA00022737"/>
    </source>
</evidence>
<evidence type="ECO:0000256" key="7">
    <source>
        <dbReference type="ARBA" id="ARBA00022553"/>
    </source>
</evidence>
<dbReference type="SUPFAM" id="SSF56112">
    <property type="entry name" value="Protein kinase-like (PK-like)"/>
    <property type="match status" value="1"/>
</dbReference>
<dbReference type="Pfam" id="PF12799">
    <property type="entry name" value="LRR_4"/>
    <property type="match status" value="1"/>
</dbReference>
<keyword evidence="27" id="KW-1185">Reference proteome</keyword>
<dbReference type="InterPro" id="IPR001611">
    <property type="entry name" value="Leu-rich_rpt"/>
</dbReference>
<feature type="binding site" evidence="22">
    <location>
        <position position="742"/>
    </location>
    <ligand>
        <name>ATP</name>
        <dbReference type="ChEBI" id="CHEBI:30616"/>
    </ligand>
</feature>
<dbReference type="PANTHER" id="PTHR27008:SF584">
    <property type="entry name" value="LRR RECEPTOR-LIKE KINASE"/>
    <property type="match status" value="1"/>
</dbReference>
<dbReference type="PANTHER" id="PTHR27008">
    <property type="entry name" value="OS04G0122200 PROTEIN"/>
    <property type="match status" value="1"/>
</dbReference>
<evidence type="ECO:0000256" key="11">
    <source>
        <dbReference type="ARBA" id="ARBA00022729"/>
    </source>
</evidence>
<comment type="catalytic activity">
    <reaction evidence="21">
        <text>L-seryl-[protein] + ATP = O-phospho-L-seryl-[protein] + ADP + H(+)</text>
        <dbReference type="Rhea" id="RHEA:17989"/>
        <dbReference type="Rhea" id="RHEA-COMP:9863"/>
        <dbReference type="Rhea" id="RHEA-COMP:11604"/>
        <dbReference type="ChEBI" id="CHEBI:15378"/>
        <dbReference type="ChEBI" id="CHEBI:29999"/>
        <dbReference type="ChEBI" id="CHEBI:30616"/>
        <dbReference type="ChEBI" id="CHEBI:83421"/>
        <dbReference type="ChEBI" id="CHEBI:456216"/>
        <dbReference type="EC" id="2.7.11.1"/>
    </reaction>
</comment>
<keyword evidence="8" id="KW-0433">Leucine-rich repeat</keyword>
<dbReference type="FunFam" id="3.80.10.10:FF:000383">
    <property type="entry name" value="Leucine-rich repeat receptor protein kinase EMS1"/>
    <property type="match status" value="1"/>
</dbReference>
<dbReference type="PROSITE" id="PS00107">
    <property type="entry name" value="PROTEIN_KINASE_ATP"/>
    <property type="match status" value="1"/>
</dbReference>
<dbReference type="EC" id="2.7.11.1" evidence="4"/>
<sequence length="1027" mass="112649">MKPFSLNMLQVFWFLVIPLNSPWLCQNTVVYANAMLGNETDHLALLKFKESISSDPYGIMKSWNSSIHFCKWHGISCYPMHQRVVELNLHGYQLYGPILPQLGNLSFLRILKLENNSFNGKIPRELGHLSRLEVLYLTNNSLVGEIPSNLTSCSELKDLDLSGNNLIGKIPIEIGSLQKLQYFYVAKNNLTGEVPPSIGNLSSLIELSVGLNNLEGKIPQEVCSLKNLSLMSVPVNKLSGTLPTCLYNLSSLTLFSVPGNQFSGSLSPNMFHTLPNLQGISIGGNLFSGPIPISITNATVPQVLSFSGNSFTGQVPNLGKLKDLRWLGLSENNLGEGNSTKDLEFLRSLTNCSKLQMLSISYNYFGGSLPNSVGNLSIQLSQLYLGSNLISGKIPIELGNLISLALLNMAYNYFEGTIPTVFGKFQKMQALILSGNKLVGDIPASIGNLTQLFHLRLAQNMLGGSIPRTIGNCQKLQLLTLGKNNLAGTIPSEVFSLSSLTNLLDLSQNSLSGSLPNVVSKLKNLEKMDVSENHLSGDIPGSIGDCTSLEYLYLQGNSFHGIIPTTMASLKGLRRLDMSRNHLSGSIPKGLQNISFLAYFNASFNMLDGEVPTEGVFQNASELAVAGNNKLCGGIPQLHLPSCPINAEEPTKHHNFRLIGVIVGVLAFLLILLFILTFYCMRKRNKKPTLDSPVTDQLPKVSYQNLHNGTDGFAGRNLIGSGNFGSVYKGTLESEDEVVAIKVLNLQKKGAHKSFIAECIALKNIRHRNLVKILTCCSSTDYKGQEFKALIFEYMKNGSLESWLHSSIDIEYQGRSLDLEQRFNIITDVASAVHYLHYECEQTILHCDLKPSNVLLDDCMVAHVSDFGLARLLSSIGISLLQSSTIGIKGTIGYAPPEYGMGSEVSIEGDMYSFGILVLEILTGRRPTDEIFKDGHNLHNHVKFSISNNLLQIVDPTILPSELERTAGSEKLGPVHPNAEKCLLSLFRIALACSVESPKERMSMVDVLRELNLIKSFSPFEVRGRLS</sequence>
<keyword evidence="11 24" id="KW-0732">Signal</keyword>
<dbReference type="GO" id="GO:0005524">
    <property type="term" value="F:ATP binding"/>
    <property type="evidence" value="ECO:0007669"/>
    <property type="project" value="UniProtKB-UniRule"/>
</dbReference>
<organism evidence="26 27">
    <name type="scientific">Glycine soja</name>
    <name type="common">Wild soybean</name>
    <dbReference type="NCBI Taxonomy" id="3848"/>
    <lineage>
        <taxon>Eukaryota</taxon>
        <taxon>Viridiplantae</taxon>
        <taxon>Streptophyta</taxon>
        <taxon>Embryophyta</taxon>
        <taxon>Tracheophyta</taxon>
        <taxon>Spermatophyta</taxon>
        <taxon>Magnoliopsida</taxon>
        <taxon>eudicotyledons</taxon>
        <taxon>Gunneridae</taxon>
        <taxon>Pentapetalae</taxon>
        <taxon>rosids</taxon>
        <taxon>fabids</taxon>
        <taxon>Fabales</taxon>
        <taxon>Fabaceae</taxon>
        <taxon>Papilionoideae</taxon>
        <taxon>50 kb inversion clade</taxon>
        <taxon>NPAAA clade</taxon>
        <taxon>indigoferoid/millettioid clade</taxon>
        <taxon>Phaseoleae</taxon>
        <taxon>Glycine</taxon>
        <taxon>Glycine subgen. Soja</taxon>
    </lineage>
</organism>
<dbReference type="Pfam" id="PF08263">
    <property type="entry name" value="LRRNT_2"/>
    <property type="match status" value="1"/>
</dbReference>
<dbReference type="FunFam" id="3.80.10.10:FF:000565">
    <property type="entry name" value="Leucine-rich repeat receptor-like kinase protein FLORAL ORGAN NUMBER1"/>
    <property type="match status" value="1"/>
</dbReference>
<dbReference type="GO" id="GO:0005886">
    <property type="term" value="C:plasma membrane"/>
    <property type="evidence" value="ECO:0007669"/>
    <property type="project" value="UniProtKB-SubCell"/>
</dbReference>
<gene>
    <name evidence="26" type="ORF">D0Y65_031899</name>
</gene>
<evidence type="ECO:0000256" key="22">
    <source>
        <dbReference type="PROSITE-ProRule" id="PRU10141"/>
    </source>
</evidence>
<dbReference type="PROSITE" id="PS00108">
    <property type="entry name" value="PROTEIN_KINASE_ST"/>
    <property type="match status" value="1"/>
</dbReference>
<evidence type="ECO:0000259" key="25">
    <source>
        <dbReference type="PROSITE" id="PS50011"/>
    </source>
</evidence>
<evidence type="ECO:0000256" key="5">
    <source>
        <dbReference type="ARBA" id="ARBA00022475"/>
    </source>
</evidence>
<dbReference type="Pfam" id="PF00560">
    <property type="entry name" value="LRR_1"/>
    <property type="match status" value="5"/>
</dbReference>
<evidence type="ECO:0000256" key="17">
    <source>
        <dbReference type="ARBA" id="ARBA00023136"/>
    </source>
</evidence>